<dbReference type="AlphaFoldDB" id="A0A9J5W4N7"/>
<accession>A0A9J5W4N7</accession>
<name>A0A9J5W4N7_SOLCO</name>
<dbReference type="EMBL" id="JACXVP010000012">
    <property type="protein sequence ID" value="KAG5570474.1"/>
    <property type="molecule type" value="Genomic_DNA"/>
</dbReference>
<dbReference type="Proteomes" id="UP000824120">
    <property type="component" value="Chromosome 12"/>
</dbReference>
<organism evidence="2 3">
    <name type="scientific">Solanum commersonii</name>
    <name type="common">Commerson's wild potato</name>
    <name type="synonym">Commerson's nightshade</name>
    <dbReference type="NCBI Taxonomy" id="4109"/>
    <lineage>
        <taxon>Eukaryota</taxon>
        <taxon>Viridiplantae</taxon>
        <taxon>Streptophyta</taxon>
        <taxon>Embryophyta</taxon>
        <taxon>Tracheophyta</taxon>
        <taxon>Spermatophyta</taxon>
        <taxon>Magnoliopsida</taxon>
        <taxon>eudicotyledons</taxon>
        <taxon>Gunneridae</taxon>
        <taxon>Pentapetalae</taxon>
        <taxon>asterids</taxon>
        <taxon>lamiids</taxon>
        <taxon>Solanales</taxon>
        <taxon>Solanaceae</taxon>
        <taxon>Solanoideae</taxon>
        <taxon>Solaneae</taxon>
        <taxon>Solanum</taxon>
    </lineage>
</organism>
<feature type="compositionally biased region" description="Basic and acidic residues" evidence="1">
    <location>
        <begin position="14"/>
        <end position="23"/>
    </location>
</feature>
<comment type="caution">
    <text evidence="2">The sequence shown here is derived from an EMBL/GenBank/DDBJ whole genome shotgun (WGS) entry which is preliminary data.</text>
</comment>
<evidence type="ECO:0000256" key="1">
    <source>
        <dbReference type="SAM" id="MobiDB-lite"/>
    </source>
</evidence>
<evidence type="ECO:0000313" key="3">
    <source>
        <dbReference type="Proteomes" id="UP000824120"/>
    </source>
</evidence>
<gene>
    <name evidence="2" type="ORF">H5410_060240</name>
</gene>
<protein>
    <submittedName>
        <fullName evidence="2">Uncharacterized protein</fullName>
    </submittedName>
</protein>
<reference evidence="2 3" key="1">
    <citation type="submission" date="2020-09" db="EMBL/GenBank/DDBJ databases">
        <title>De no assembly of potato wild relative species, Solanum commersonii.</title>
        <authorList>
            <person name="Cho K."/>
        </authorList>
    </citation>
    <scope>NUCLEOTIDE SEQUENCE [LARGE SCALE GENOMIC DNA]</scope>
    <source>
        <strain evidence="2">LZ3.2</strain>
        <tissue evidence="2">Leaf</tissue>
    </source>
</reference>
<feature type="region of interest" description="Disordered" evidence="1">
    <location>
        <begin position="1"/>
        <end position="23"/>
    </location>
</feature>
<evidence type="ECO:0000313" key="2">
    <source>
        <dbReference type="EMBL" id="KAG5570474.1"/>
    </source>
</evidence>
<keyword evidence="3" id="KW-1185">Reference proteome</keyword>
<proteinExistence type="predicted"/>
<sequence length="124" mass="14116">MVAIEGDSNCCDSSDTRSLHSDSEIESYNYPQFNPKIDGDNPILALELTFGSKREFKDVVATHEIKKKVSLKLLMIFFHIFSLKKALWAATKATTVQQFIVCMNHMFELDPNVVAWCNEKEPSQ</sequence>